<dbReference type="Proteomes" id="UP000602087">
    <property type="component" value="Unassembled WGS sequence"/>
</dbReference>
<protein>
    <submittedName>
        <fullName evidence="1">Uncharacterized protein</fullName>
    </submittedName>
</protein>
<organism evidence="1 2">
    <name type="scientific">Sanguibacter suaedae</name>
    <dbReference type="NCBI Taxonomy" id="2795737"/>
    <lineage>
        <taxon>Bacteria</taxon>
        <taxon>Bacillati</taxon>
        <taxon>Actinomycetota</taxon>
        <taxon>Actinomycetes</taxon>
        <taxon>Micrococcales</taxon>
        <taxon>Sanguibacteraceae</taxon>
        <taxon>Sanguibacter</taxon>
    </lineage>
</organism>
<evidence type="ECO:0000313" key="1">
    <source>
        <dbReference type="EMBL" id="MBI9115034.1"/>
    </source>
</evidence>
<evidence type="ECO:0000313" key="2">
    <source>
        <dbReference type="Proteomes" id="UP000602087"/>
    </source>
</evidence>
<dbReference type="EMBL" id="JAEINH010000006">
    <property type="protein sequence ID" value="MBI9115034.1"/>
    <property type="molecule type" value="Genomic_DNA"/>
</dbReference>
<accession>A0A934MDR5</accession>
<keyword evidence="2" id="KW-1185">Reference proteome</keyword>
<dbReference type="AlphaFoldDB" id="A0A934MDR5"/>
<gene>
    <name evidence="1" type="ORF">JAV76_08415</name>
</gene>
<comment type="caution">
    <text evidence="1">The sequence shown here is derived from an EMBL/GenBank/DDBJ whole genome shotgun (WGS) entry which is preliminary data.</text>
</comment>
<reference evidence="1" key="1">
    <citation type="submission" date="2020-12" db="EMBL/GenBank/DDBJ databases">
        <title>Sanguibacter suaedae sp. nov., isolated from Suaeda aralocaspica.</title>
        <authorList>
            <person name="Ma Q."/>
        </authorList>
    </citation>
    <scope>NUCLEOTIDE SEQUENCE</scope>
    <source>
        <strain evidence="1">YZGR15</strain>
    </source>
</reference>
<name>A0A934MDR5_9MICO</name>
<sequence length="155" mass="16575">MTGGPLVSIDAVEVGPVDLQEQLPVVVRLRRFLPGPDRPDYTLAVARRPVRVRSTLAHLVAEGVDLSGADPLLVRYGPDGSVEADVHGLVLAPRVQGTPFTSDMRDLPVAMAYVLDPSQMTAPAVDLTKIYYAAVVLVSGIPTTSPEETGRPTYM</sequence>
<proteinExistence type="predicted"/>
<dbReference type="RefSeq" id="WP_198733605.1">
    <property type="nucleotide sequence ID" value="NZ_JAEINH010000006.1"/>
</dbReference>